<dbReference type="InterPro" id="IPR001087">
    <property type="entry name" value="GDSL"/>
</dbReference>
<dbReference type="OrthoDB" id="6372180at2"/>
<proteinExistence type="predicted"/>
<dbReference type="CDD" id="cd01823">
    <property type="entry name" value="SEST_like"/>
    <property type="match status" value="1"/>
</dbReference>
<dbReference type="SUPFAM" id="SSF52266">
    <property type="entry name" value="SGNH hydrolase"/>
    <property type="match status" value="1"/>
</dbReference>
<keyword evidence="3" id="KW-0378">Hydrolase</keyword>
<accession>A0A1M7L1Q4</accession>
<protein>
    <submittedName>
        <fullName evidence="3">GDSL-like Lipase/Acylhydrolase</fullName>
    </submittedName>
</protein>
<feature type="signal peptide" evidence="2">
    <location>
        <begin position="1"/>
        <end position="29"/>
    </location>
</feature>
<dbReference type="EMBL" id="FRCT01000011">
    <property type="protein sequence ID" value="SHM71898.1"/>
    <property type="molecule type" value="Genomic_DNA"/>
</dbReference>
<feature type="active site" evidence="1">
    <location>
        <position position="330"/>
    </location>
</feature>
<name>A0A1M7L1Q4_RUMFL</name>
<reference evidence="3 4" key="1">
    <citation type="submission" date="2016-11" db="EMBL/GenBank/DDBJ databases">
        <authorList>
            <person name="Jaros S."/>
            <person name="Januszkiewicz K."/>
            <person name="Wedrychowicz H."/>
        </authorList>
    </citation>
    <scope>NUCLEOTIDE SEQUENCE [LARGE SCALE GENOMIC DNA]</scope>
    <source>
        <strain evidence="3 4">Y1</strain>
    </source>
</reference>
<feature type="chain" id="PRO_5039061239" evidence="2">
    <location>
        <begin position="30"/>
        <end position="429"/>
    </location>
</feature>
<evidence type="ECO:0000313" key="4">
    <source>
        <dbReference type="Proteomes" id="UP000184394"/>
    </source>
</evidence>
<gene>
    <name evidence="3" type="ORF">SAMN04487860_11121</name>
</gene>
<keyword evidence="2" id="KW-0732">Signal</keyword>
<dbReference type="PANTHER" id="PTHR37981">
    <property type="entry name" value="LIPASE 2"/>
    <property type="match status" value="1"/>
</dbReference>
<dbReference type="AlphaFoldDB" id="A0A1M7L1Q4"/>
<dbReference type="InterPro" id="IPR037460">
    <property type="entry name" value="SEST-like"/>
</dbReference>
<evidence type="ECO:0000256" key="1">
    <source>
        <dbReference type="PIRSR" id="PIRSR637460-1"/>
    </source>
</evidence>
<feature type="active site" description="Nucleophile" evidence="1">
    <location>
        <position position="44"/>
    </location>
</feature>
<evidence type="ECO:0000256" key="2">
    <source>
        <dbReference type="SAM" id="SignalP"/>
    </source>
</evidence>
<dbReference type="GO" id="GO:0019433">
    <property type="term" value="P:triglyceride catabolic process"/>
    <property type="evidence" value="ECO:0007669"/>
    <property type="project" value="TreeGrafter"/>
</dbReference>
<dbReference type="PANTHER" id="PTHR37981:SF1">
    <property type="entry name" value="SGNH HYDROLASE-TYPE ESTERASE DOMAIN-CONTAINING PROTEIN"/>
    <property type="match status" value="1"/>
</dbReference>
<dbReference type="InterPro" id="IPR036514">
    <property type="entry name" value="SGNH_hydro_sf"/>
</dbReference>
<sequence length="429" mass="47535">MKKDLLKRFVSTAMVSVMMCSVLPIGASAAANDDTMIVVSLGDSYSSGEGIPEFYGQNKSWEQKIYDEDWLAHRSTKSWPGMLEIPNISGKMKDYNIKQTNSNKCKWYFGAVSGAETRHFKKERQVKKTYKRLSLFKTLKTTYYMPKQLDVFNKVSGDVDYVTLTVGGNDVKFEDIITTCATGSTYLHFGSDKLKIEKMMDDLWASFDTTRANIKGVYTDIQSKAGSQANIIVAGYPKLLDKEGKGVLISEKEATIVNQNVTKFNKAIKSIVNECRNQGMNIHFVDVEAEFDKDGGHQAYSDNAWINNIILLKQSEDLDQSGVGSAYSVHPNEEGAKAYARCVNAKIKEIENAKNKKNTVSKRSLNTAPVIEEAVIEETVTAPVVTDIVTTFTEAQIAMTETTAAETEDTTVIADETNIAEDVLVEEAG</sequence>
<organism evidence="3 4">
    <name type="scientific">Ruminococcus flavefaciens</name>
    <dbReference type="NCBI Taxonomy" id="1265"/>
    <lineage>
        <taxon>Bacteria</taxon>
        <taxon>Bacillati</taxon>
        <taxon>Bacillota</taxon>
        <taxon>Clostridia</taxon>
        <taxon>Eubacteriales</taxon>
        <taxon>Oscillospiraceae</taxon>
        <taxon>Ruminococcus</taxon>
    </lineage>
</organism>
<dbReference type="Gene3D" id="3.40.50.1110">
    <property type="entry name" value="SGNH hydrolase"/>
    <property type="match status" value="1"/>
</dbReference>
<evidence type="ECO:0000313" key="3">
    <source>
        <dbReference type="EMBL" id="SHM71898.1"/>
    </source>
</evidence>
<dbReference type="RefSeq" id="WP_072951579.1">
    <property type="nucleotide sequence ID" value="NZ_FRCT01000011.1"/>
</dbReference>
<dbReference type="Proteomes" id="UP000184394">
    <property type="component" value="Unassembled WGS sequence"/>
</dbReference>
<dbReference type="Pfam" id="PF00657">
    <property type="entry name" value="Lipase_GDSL"/>
    <property type="match status" value="1"/>
</dbReference>
<dbReference type="GO" id="GO:0004806">
    <property type="term" value="F:triacylglycerol lipase activity"/>
    <property type="evidence" value="ECO:0007669"/>
    <property type="project" value="TreeGrafter"/>
</dbReference>